<organism evidence="1 2">
    <name type="scientific">Brachionus plicatilis</name>
    <name type="common">Marine rotifer</name>
    <name type="synonym">Brachionus muelleri</name>
    <dbReference type="NCBI Taxonomy" id="10195"/>
    <lineage>
        <taxon>Eukaryota</taxon>
        <taxon>Metazoa</taxon>
        <taxon>Spiralia</taxon>
        <taxon>Gnathifera</taxon>
        <taxon>Rotifera</taxon>
        <taxon>Eurotatoria</taxon>
        <taxon>Monogononta</taxon>
        <taxon>Pseudotrocha</taxon>
        <taxon>Ploima</taxon>
        <taxon>Brachionidae</taxon>
        <taxon>Brachionus</taxon>
    </lineage>
</organism>
<feature type="non-terminal residue" evidence="1">
    <location>
        <position position="1"/>
    </location>
</feature>
<dbReference type="Proteomes" id="UP000276133">
    <property type="component" value="Unassembled WGS sequence"/>
</dbReference>
<dbReference type="AlphaFoldDB" id="A0A3M7P783"/>
<proteinExistence type="predicted"/>
<accession>A0A3M7P783</accession>
<protein>
    <submittedName>
        <fullName evidence="1">Uncharacterized protein</fullName>
    </submittedName>
</protein>
<evidence type="ECO:0000313" key="2">
    <source>
        <dbReference type="Proteomes" id="UP000276133"/>
    </source>
</evidence>
<dbReference type="EMBL" id="REGN01012732">
    <property type="protein sequence ID" value="RMZ94912.1"/>
    <property type="molecule type" value="Genomic_DNA"/>
</dbReference>
<comment type="caution">
    <text evidence="1">The sequence shown here is derived from an EMBL/GenBank/DDBJ whole genome shotgun (WGS) entry which is preliminary data.</text>
</comment>
<gene>
    <name evidence="1" type="ORF">BpHYR1_045198</name>
</gene>
<name>A0A3M7P783_BRAPC</name>
<keyword evidence="2" id="KW-1185">Reference proteome</keyword>
<reference evidence="1 2" key="1">
    <citation type="journal article" date="2018" name="Sci. Rep.">
        <title>Genomic signatures of local adaptation to the degree of environmental predictability in rotifers.</title>
        <authorList>
            <person name="Franch-Gras L."/>
            <person name="Hahn C."/>
            <person name="Garcia-Roger E.M."/>
            <person name="Carmona M.J."/>
            <person name="Serra M."/>
            <person name="Gomez A."/>
        </authorList>
    </citation>
    <scope>NUCLEOTIDE SEQUENCE [LARGE SCALE GENOMIC DNA]</scope>
    <source>
        <strain evidence="1">HYR1</strain>
    </source>
</reference>
<evidence type="ECO:0000313" key="1">
    <source>
        <dbReference type="EMBL" id="RMZ94912.1"/>
    </source>
</evidence>
<sequence length="75" mass="9016">VLFSKGFFKVLLWKGHFYGPFLDRSLTTSFFEKIFFTDLKEDFLKRYFKKNLCKTEPLKGPFQKRTVKDPSKKEP</sequence>